<organism evidence="1 2">
    <name type="scientific">Alkalispirochaeta americana</name>
    <dbReference type="NCBI Taxonomy" id="159291"/>
    <lineage>
        <taxon>Bacteria</taxon>
        <taxon>Pseudomonadati</taxon>
        <taxon>Spirochaetota</taxon>
        <taxon>Spirochaetia</taxon>
        <taxon>Spirochaetales</taxon>
        <taxon>Spirochaetaceae</taxon>
        <taxon>Alkalispirochaeta</taxon>
    </lineage>
</organism>
<name>A0A1N6TJ91_9SPIO</name>
<gene>
    <name evidence="1" type="ORF">SAMN05920897_11082</name>
</gene>
<sequence>MVNDFFQDDTLQENRNLQENLRNETEQELFRLIETVQPGQRVRTSRLLQNRISCGKVRDILRTPGALVRAVKDSPGLSRLACTGVLPGLPRQELCLRRRFSPRERRGAVVDLNNLLWTLDYATLLRVLETLQAFGVHNLALVADATIYGLISREELASLADRVQEVEVVPSGTPADLRILERAEAGPALIVSSDMFRDWRKSSSWRRRTIWRLRVSLQRNPDAWRGFSFGDSEVELADPPRLQSEV</sequence>
<dbReference type="AlphaFoldDB" id="A0A1N6TJ91"/>
<evidence type="ECO:0000313" key="1">
    <source>
        <dbReference type="EMBL" id="SIQ53405.1"/>
    </source>
</evidence>
<protein>
    <submittedName>
        <fullName evidence="1">Uncharacterized protein</fullName>
    </submittedName>
</protein>
<accession>A0A1N6TJ91</accession>
<dbReference type="Proteomes" id="UP000186400">
    <property type="component" value="Unassembled WGS sequence"/>
</dbReference>
<proteinExistence type="predicted"/>
<dbReference type="STRING" id="159291.SAMN05920897_11082"/>
<keyword evidence="2" id="KW-1185">Reference proteome</keyword>
<reference evidence="1 2" key="1">
    <citation type="submission" date="2017-01" db="EMBL/GenBank/DDBJ databases">
        <authorList>
            <person name="Mah S.A."/>
            <person name="Swanson W.J."/>
            <person name="Moy G.W."/>
            <person name="Vacquier V.D."/>
        </authorList>
    </citation>
    <scope>NUCLEOTIDE SEQUENCE [LARGE SCALE GENOMIC DNA]</scope>
    <source>
        <strain evidence="1 2">ASpG1</strain>
    </source>
</reference>
<evidence type="ECO:0000313" key="2">
    <source>
        <dbReference type="Proteomes" id="UP000186400"/>
    </source>
</evidence>
<dbReference type="EMBL" id="FTMS01000010">
    <property type="protein sequence ID" value="SIQ53405.1"/>
    <property type="molecule type" value="Genomic_DNA"/>
</dbReference>